<evidence type="ECO:0000256" key="1">
    <source>
        <dbReference type="ARBA" id="ARBA00001917"/>
    </source>
</evidence>
<dbReference type="FunFam" id="3.20.20.70:FF:000059">
    <property type="entry name" value="N-ethylmaleimide reductase, FMN-linked"/>
    <property type="match status" value="1"/>
</dbReference>
<sequence>MTEPKLFTPFATGDIALANRVVMAPLTRNRAEHDTLAPTDLHVTYYTQRAGAGLIVTEGAQISPEGQGYLDTPGIYSDLQVERWRKVTDAVHAAGGRIAIQLWHVGRVSHVSLLPGGQAPVAPSAVPADGVKTFTAEGFTDVSAPRALETAEISRILGDYRKAAANAMAAGFDGVEIHGANGYLIDQFLRDGTNRRTDGYGGPIENRCRFLFEVVETVADEIGAGRTGLRLSPFSNANGISDSDPFAVFSQAISGLNRFGLAFLHMVEGQTGGPRDWPEGRGIPELRAMFEGPYIANNGYDRASALAAVESGAADMVAFGRPFISNPDLVERLRQGAGLAEPNRETMYGGGAEGLIDYPALDAARPA</sequence>
<evidence type="ECO:0000313" key="5">
    <source>
        <dbReference type="EMBL" id="BAQ70964.1"/>
    </source>
</evidence>
<dbReference type="GO" id="GO:0010181">
    <property type="term" value="F:FMN binding"/>
    <property type="evidence" value="ECO:0007669"/>
    <property type="project" value="InterPro"/>
</dbReference>
<dbReference type="GO" id="GO:0016628">
    <property type="term" value="F:oxidoreductase activity, acting on the CH-CH group of donors, NAD or NADP as acceptor"/>
    <property type="evidence" value="ECO:0007669"/>
    <property type="project" value="UniProtKB-ARBA"/>
</dbReference>
<dbReference type="InterPro" id="IPR045247">
    <property type="entry name" value="Oye-like"/>
</dbReference>
<evidence type="ECO:0000256" key="3">
    <source>
        <dbReference type="ARBA" id="ARBA00023002"/>
    </source>
</evidence>
<dbReference type="Gene3D" id="3.20.20.70">
    <property type="entry name" value="Aldolase class I"/>
    <property type="match status" value="1"/>
</dbReference>
<dbReference type="PANTHER" id="PTHR22893:SF91">
    <property type="entry name" value="NADPH DEHYDROGENASE 2-RELATED"/>
    <property type="match status" value="1"/>
</dbReference>
<protein>
    <submittedName>
        <fullName evidence="5">Oxidoreductase, FAD/FMN-binding superfamily</fullName>
    </submittedName>
</protein>
<evidence type="ECO:0000313" key="6">
    <source>
        <dbReference type="Proteomes" id="UP000064912"/>
    </source>
</evidence>
<dbReference type="GO" id="GO:0005829">
    <property type="term" value="C:cytosol"/>
    <property type="evidence" value="ECO:0007669"/>
    <property type="project" value="UniProtKB-ARBA"/>
</dbReference>
<dbReference type="CDD" id="cd02933">
    <property type="entry name" value="OYE_like_FMN"/>
    <property type="match status" value="1"/>
</dbReference>
<dbReference type="KEGG" id="rsu:NHU_03840"/>
<dbReference type="EMBL" id="AP014800">
    <property type="protein sequence ID" value="BAQ70964.1"/>
    <property type="molecule type" value="Genomic_DNA"/>
</dbReference>
<proteinExistence type="inferred from homology"/>
<dbReference type="eggNOG" id="COG1902">
    <property type="taxonomic scope" value="Bacteria"/>
</dbReference>
<name>A0A0D6B892_RHOSU</name>
<dbReference type="AlphaFoldDB" id="A0A0D6B892"/>
<dbReference type="InterPro" id="IPR013785">
    <property type="entry name" value="Aldolase_TIM"/>
</dbReference>
<comment type="similarity">
    <text evidence="2">Belongs to the NADH:flavin oxidoreductase/NADH oxidase family.</text>
</comment>
<accession>A0A0D6B892</accession>
<dbReference type="Pfam" id="PF00724">
    <property type="entry name" value="Oxidored_FMN"/>
    <property type="match status" value="1"/>
</dbReference>
<keyword evidence="3" id="KW-0560">Oxidoreductase</keyword>
<gene>
    <name evidence="5" type="ORF">NHU_03840</name>
</gene>
<dbReference type="SUPFAM" id="SSF51395">
    <property type="entry name" value="FMN-linked oxidoreductases"/>
    <property type="match status" value="1"/>
</dbReference>
<dbReference type="InterPro" id="IPR001155">
    <property type="entry name" value="OxRdtase_FMN_N"/>
</dbReference>
<feature type="domain" description="NADH:flavin oxidoreductase/NADH oxidase N-terminal" evidence="4">
    <location>
        <begin position="5"/>
        <end position="336"/>
    </location>
</feature>
<reference evidence="5 6" key="1">
    <citation type="submission" date="2015-02" db="EMBL/GenBank/DDBJ databases">
        <title>Genome sequene of Rhodovulum sulfidophilum DSM 2351.</title>
        <authorList>
            <person name="Nagao N."/>
        </authorList>
    </citation>
    <scope>NUCLEOTIDE SEQUENCE [LARGE SCALE GENOMIC DNA]</scope>
    <source>
        <strain evidence="5 6">DSM 2351</strain>
    </source>
</reference>
<organism evidence="5 6">
    <name type="scientific">Rhodovulum sulfidophilum</name>
    <name type="common">Rhodobacter sulfidophilus</name>
    <dbReference type="NCBI Taxonomy" id="35806"/>
    <lineage>
        <taxon>Bacteria</taxon>
        <taxon>Pseudomonadati</taxon>
        <taxon>Pseudomonadota</taxon>
        <taxon>Alphaproteobacteria</taxon>
        <taxon>Rhodobacterales</taxon>
        <taxon>Paracoccaceae</taxon>
        <taxon>Rhodovulum</taxon>
    </lineage>
</organism>
<evidence type="ECO:0000256" key="2">
    <source>
        <dbReference type="ARBA" id="ARBA00005979"/>
    </source>
</evidence>
<dbReference type="PATRIC" id="fig|35806.4.peg.3936"/>
<evidence type="ECO:0000259" key="4">
    <source>
        <dbReference type="Pfam" id="PF00724"/>
    </source>
</evidence>
<comment type="cofactor">
    <cofactor evidence="1">
        <name>FMN</name>
        <dbReference type="ChEBI" id="CHEBI:58210"/>
    </cofactor>
</comment>
<dbReference type="PANTHER" id="PTHR22893">
    <property type="entry name" value="NADH OXIDOREDUCTASE-RELATED"/>
    <property type="match status" value="1"/>
</dbReference>
<dbReference type="Proteomes" id="UP000064912">
    <property type="component" value="Chromosome"/>
</dbReference>